<dbReference type="EMBL" id="CP025096">
    <property type="protein sequence ID" value="AUD04043.1"/>
    <property type="molecule type" value="Genomic_DNA"/>
</dbReference>
<dbReference type="AlphaFoldDB" id="A0A2K8Z2E1"/>
<dbReference type="Proteomes" id="UP000232883">
    <property type="component" value="Chromosome"/>
</dbReference>
<reference evidence="1 2" key="1">
    <citation type="submission" date="2017-11" db="EMBL/GenBank/DDBJ databases">
        <title>Taxonomic description and genome sequences of Spirosoma HA7 sp. nov., isolated from pollen microhabitat of Corylus avellana.</title>
        <authorList>
            <person name="Ambika Manirajan B."/>
            <person name="Suarez C."/>
            <person name="Ratering S."/>
            <person name="Geissler-Plaum R."/>
            <person name="Cardinale M."/>
            <person name="Sylvia S."/>
        </authorList>
    </citation>
    <scope>NUCLEOTIDE SEQUENCE [LARGE SCALE GENOMIC DNA]</scope>
    <source>
        <strain evidence="1 2">HA7</strain>
    </source>
</reference>
<sequence>MGKNIITKTCYMCNSLATSTEHVPPRCLFPEEKDFKGVNLRKNLLTVPSCDLHNIEKSQDDQFLMATLAGVVGNNIVGYIHTNTKVKRALDRKKDLVNSTIFNAKKITGKTIEGLKFPLLKGSPDINRLTKCFEYIAYGLYFIEYKKRFEGECSVFISFVRYKNPNLEKTKILKKKHLIRIIL</sequence>
<accession>A0A2K8Z2E1</accession>
<name>A0A2K8Z2E1_9BACT</name>
<proteinExistence type="predicted"/>
<evidence type="ECO:0000313" key="2">
    <source>
        <dbReference type="Proteomes" id="UP000232883"/>
    </source>
</evidence>
<organism evidence="1 2">
    <name type="scientific">Spirosoma pollinicola</name>
    <dbReference type="NCBI Taxonomy" id="2057025"/>
    <lineage>
        <taxon>Bacteria</taxon>
        <taxon>Pseudomonadati</taxon>
        <taxon>Bacteroidota</taxon>
        <taxon>Cytophagia</taxon>
        <taxon>Cytophagales</taxon>
        <taxon>Cytophagaceae</taxon>
        <taxon>Spirosoma</taxon>
    </lineage>
</organism>
<protein>
    <submittedName>
        <fullName evidence="1">Uncharacterized protein</fullName>
    </submittedName>
</protein>
<dbReference type="KEGG" id="spir:CWM47_20745"/>
<dbReference type="RefSeq" id="WP_100990109.1">
    <property type="nucleotide sequence ID" value="NZ_CP025096.1"/>
</dbReference>
<keyword evidence="2" id="KW-1185">Reference proteome</keyword>
<evidence type="ECO:0000313" key="1">
    <source>
        <dbReference type="EMBL" id="AUD04043.1"/>
    </source>
</evidence>
<dbReference type="OrthoDB" id="2081179at2"/>
<gene>
    <name evidence="1" type="ORF">CWM47_20745</name>
</gene>